<evidence type="ECO:0000313" key="1">
    <source>
        <dbReference type="EMBL" id="KAL3681375.1"/>
    </source>
</evidence>
<proteinExistence type="predicted"/>
<dbReference type="Proteomes" id="UP001633002">
    <property type="component" value="Unassembled WGS sequence"/>
</dbReference>
<dbReference type="AlphaFoldDB" id="A0ABD3GQ79"/>
<accession>A0ABD3GQ79</accession>
<protein>
    <submittedName>
        <fullName evidence="1">Uncharacterized protein</fullName>
    </submittedName>
</protein>
<sequence>MEIAAAAWFRVKLQPCRDCGAQLRPKLNERNSRLRTQLQALALATLLHSLQSFKNLLRFHERNHRLELQANVARAFGTHVYDYSDAIKENVSNVVARIASLQTAMVSVWQTLGPEAMAALDISPSDFDDYLTNLQIAKILNDDATELSVASIQSESWQDWFRRGFDNPERSFLRRIQATGHDEGLESASCNIEEQTAAS</sequence>
<reference evidence="1 2" key="1">
    <citation type="submission" date="2024-09" db="EMBL/GenBank/DDBJ databases">
        <title>Chromosome-scale assembly of Riccia sorocarpa.</title>
        <authorList>
            <person name="Paukszto L."/>
        </authorList>
    </citation>
    <scope>NUCLEOTIDE SEQUENCE [LARGE SCALE GENOMIC DNA]</scope>
    <source>
        <strain evidence="1">LP-2024</strain>
        <tissue evidence="1">Aerial parts of the thallus</tissue>
    </source>
</reference>
<organism evidence="1 2">
    <name type="scientific">Riccia sorocarpa</name>
    <dbReference type="NCBI Taxonomy" id="122646"/>
    <lineage>
        <taxon>Eukaryota</taxon>
        <taxon>Viridiplantae</taxon>
        <taxon>Streptophyta</taxon>
        <taxon>Embryophyta</taxon>
        <taxon>Marchantiophyta</taxon>
        <taxon>Marchantiopsida</taxon>
        <taxon>Marchantiidae</taxon>
        <taxon>Marchantiales</taxon>
        <taxon>Ricciaceae</taxon>
        <taxon>Riccia</taxon>
    </lineage>
</organism>
<comment type="caution">
    <text evidence="1">The sequence shown here is derived from an EMBL/GenBank/DDBJ whole genome shotgun (WGS) entry which is preliminary data.</text>
</comment>
<dbReference type="EMBL" id="JBJQOH010000007">
    <property type="protein sequence ID" value="KAL3681375.1"/>
    <property type="molecule type" value="Genomic_DNA"/>
</dbReference>
<evidence type="ECO:0000313" key="2">
    <source>
        <dbReference type="Proteomes" id="UP001633002"/>
    </source>
</evidence>
<name>A0ABD3GQ79_9MARC</name>
<keyword evidence="2" id="KW-1185">Reference proteome</keyword>
<gene>
    <name evidence="1" type="ORF">R1sor_024331</name>
</gene>